<name>A0A7C8N2G8_9PEZI</name>
<dbReference type="OrthoDB" id="2288928at2759"/>
<dbReference type="InterPro" id="IPR052895">
    <property type="entry name" value="HetReg/Transcr_Mod"/>
</dbReference>
<comment type="caution">
    <text evidence="1">The sequence shown here is derived from an EMBL/GenBank/DDBJ whole genome shotgun (WGS) entry which is preliminary data.</text>
</comment>
<dbReference type="InParanoid" id="A0A7C8N2G8"/>
<proteinExistence type="predicted"/>
<sequence>MTDIPLRMYSPQHHAVLGLPGWDDELWQHLCKLFESSWFARVWVIQEVALSQRDPIILHGQRTYPWHRLGWVSSWMYRNGYQRLPQVPDRMQNVNTISNIQQSRTFWRLDALLYSSQRFCATDQRDKVYSLLGLAIESQNATQIPTALQPNYKLEVGEVYIKVALFLLQEYKSLSFLTFPNGVPDNSPQNEHQYQSKSLPSWAPNWCNSTVIERDYAKTLSWISDPGIESPVVLGFPGNYNASSGLPIKLFDFSTRSVLRLSGLKVDIVVSVTQFDDELQSPKEAAHDPPLLQLWKVAFPFRPKGRTLANWIASWVEATTAEQHHLSGRTAEQICKDGAAYLHTILSSSKYQQPCAASGQDVIELLSKLSIGGDAEIYAALASNFCLNRKFIVTLKGRMGIAPRKALSDDLVCIIFGGGVPYILRAHKNGFLFIGQSYINGLMGGEAVRAWERGELAEEMLELQ</sequence>
<dbReference type="Proteomes" id="UP000481858">
    <property type="component" value="Unassembled WGS sequence"/>
</dbReference>
<organism evidence="1 2">
    <name type="scientific">Xylaria multiplex</name>
    <dbReference type="NCBI Taxonomy" id="323545"/>
    <lineage>
        <taxon>Eukaryota</taxon>
        <taxon>Fungi</taxon>
        <taxon>Dikarya</taxon>
        <taxon>Ascomycota</taxon>
        <taxon>Pezizomycotina</taxon>
        <taxon>Sordariomycetes</taxon>
        <taxon>Xylariomycetidae</taxon>
        <taxon>Xylariales</taxon>
        <taxon>Xylariaceae</taxon>
        <taxon>Xylaria</taxon>
    </lineage>
</organism>
<dbReference type="PANTHER" id="PTHR24148:SF64">
    <property type="entry name" value="HETEROKARYON INCOMPATIBILITY DOMAIN-CONTAINING PROTEIN"/>
    <property type="match status" value="1"/>
</dbReference>
<dbReference type="Pfam" id="PF26639">
    <property type="entry name" value="Het-6_barrel"/>
    <property type="match status" value="1"/>
</dbReference>
<evidence type="ECO:0000313" key="1">
    <source>
        <dbReference type="EMBL" id="KAF2964937.1"/>
    </source>
</evidence>
<reference evidence="1 2" key="1">
    <citation type="submission" date="2019-12" db="EMBL/GenBank/DDBJ databases">
        <title>Draft genome sequence of the ascomycete Xylaria multiplex DSM 110363.</title>
        <authorList>
            <person name="Buettner E."/>
            <person name="Kellner H."/>
        </authorList>
    </citation>
    <scope>NUCLEOTIDE SEQUENCE [LARGE SCALE GENOMIC DNA]</scope>
    <source>
        <strain evidence="1 2">DSM 110363</strain>
    </source>
</reference>
<evidence type="ECO:0000313" key="2">
    <source>
        <dbReference type="Proteomes" id="UP000481858"/>
    </source>
</evidence>
<gene>
    <name evidence="1" type="ORF">GQX73_g8625</name>
</gene>
<evidence type="ECO:0008006" key="3">
    <source>
        <dbReference type="Google" id="ProtNLM"/>
    </source>
</evidence>
<accession>A0A7C8N2G8</accession>
<protein>
    <recommendedName>
        <fullName evidence="3">Heterokaryon incompatibility domain-containing protein</fullName>
    </recommendedName>
</protein>
<dbReference type="EMBL" id="WUBL01000131">
    <property type="protein sequence ID" value="KAF2964937.1"/>
    <property type="molecule type" value="Genomic_DNA"/>
</dbReference>
<keyword evidence="2" id="KW-1185">Reference proteome</keyword>
<dbReference type="AlphaFoldDB" id="A0A7C8N2G8"/>
<dbReference type="PANTHER" id="PTHR24148">
    <property type="entry name" value="ANKYRIN REPEAT DOMAIN-CONTAINING PROTEIN 39 HOMOLOG-RELATED"/>
    <property type="match status" value="1"/>
</dbReference>